<feature type="compositionally biased region" description="Basic and acidic residues" evidence="1">
    <location>
        <begin position="12"/>
        <end position="27"/>
    </location>
</feature>
<keyword evidence="3" id="KW-1185">Reference proteome</keyword>
<reference evidence="2" key="3">
    <citation type="submission" date="2015-04" db="UniProtKB">
        <authorList>
            <consortium name="EnsemblPlants"/>
        </authorList>
    </citation>
    <scope>IDENTIFICATION</scope>
</reference>
<accession>A0A0D9VGS9</accession>
<dbReference type="Gramene" id="LPERR02G15650.1">
    <property type="protein sequence ID" value="LPERR02G15650.1"/>
    <property type="gene ID" value="LPERR02G15650"/>
</dbReference>
<dbReference type="InterPro" id="IPR038765">
    <property type="entry name" value="Papain-like_cys_pep_sf"/>
</dbReference>
<dbReference type="STRING" id="77586.A0A0D9VGS9"/>
<dbReference type="EnsemblPlants" id="LPERR02G15650.1">
    <property type="protein sequence ID" value="LPERR02G15650.1"/>
    <property type="gene ID" value="LPERR02G15650"/>
</dbReference>
<evidence type="ECO:0000313" key="2">
    <source>
        <dbReference type="EnsemblPlants" id="LPERR02G15650.1"/>
    </source>
</evidence>
<evidence type="ECO:0000313" key="3">
    <source>
        <dbReference type="Proteomes" id="UP000032180"/>
    </source>
</evidence>
<dbReference type="HOGENOM" id="CLU_656166_0_0_1"/>
<organism evidence="2 3">
    <name type="scientific">Leersia perrieri</name>
    <dbReference type="NCBI Taxonomy" id="77586"/>
    <lineage>
        <taxon>Eukaryota</taxon>
        <taxon>Viridiplantae</taxon>
        <taxon>Streptophyta</taxon>
        <taxon>Embryophyta</taxon>
        <taxon>Tracheophyta</taxon>
        <taxon>Spermatophyta</taxon>
        <taxon>Magnoliopsida</taxon>
        <taxon>Liliopsida</taxon>
        <taxon>Poales</taxon>
        <taxon>Poaceae</taxon>
        <taxon>BOP clade</taxon>
        <taxon>Oryzoideae</taxon>
        <taxon>Oryzeae</taxon>
        <taxon>Oryzinae</taxon>
        <taxon>Leersia</taxon>
    </lineage>
</organism>
<dbReference type="SUPFAM" id="SSF54001">
    <property type="entry name" value="Cysteine proteinases"/>
    <property type="match status" value="1"/>
</dbReference>
<dbReference type="eggNOG" id="KOG1873">
    <property type="taxonomic scope" value="Eukaryota"/>
</dbReference>
<protein>
    <submittedName>
        <fullName evidence="2">Uncharacterized protein</fullName>
    </submittedName>
</protein>
<dbReference type="AlphaFoldDB" id="A0A0D9VGS9"/>
<sequence>MTRTYATEEENAGDRDRAKARNPREIEADGSGCSSTVELSGPRDRVPVVAIRDTDGEQCEHTICYMQDIAEGHCVALWFENPYVGYCFECEDSLTIVGDEKGFKGNSFQDCHELLCYLRDDLDKEKNHTKPFLAVGKATTEKINTISEGDYPQFRASESEDIVMVKTSFDSNTLEQIWQSKDDVHCPLQTPIREEIVLIASGRDVERNNSAVLDNAIRDSIRPEDSTEAKMGILSAKVTIEDKGKTRSHDIVYGEAEDINSVASIEACLELHFKADMIEQRCENCSMVSQKESTISGKDGELMVACTNVNRTVDGDEAEQSEGKTCQSEQSSSLIKLDVECSSSSRQSVVSDAQHQVMPAVHMKTKGDISGMSCGEKDLSSCSIVNEKTECLEEALEDVPTHCLAEKQVNLLDSVKMPP</sequence>
<reference evidence="2 3" key="1">
    <citation type="submission" date="2012-08" db="EMBL/GenBank/DDBJ databases">
        <title>Oryza genome evolution.</title>
        <authorList>
            <person name="Wing R.A."/>
        </authorList>
    </citation>
    <scope>NUCLEOTIDE SEQUENCE</scope>
</reference>
<name>A0A0D9VGS9_9ORYZ</name>
<feature type="region of interest" description="Disordered" evidence="1">
    <location>
        <begin position="1"/>
        <end position="41"/>
    </location>
</feature>
<reference evidence="3" key="2">
    <citation type="submission" date="2013-12" db="EMBL/GenBank/DDBJ databases">
        <authorList>
            <person name="Yu Y."/>
            <person name="Lee S."/>
            <person name="de Baynast K."/>
            <person name="Wissotski M."/>
            <person name="Liu L."/>
            <person name="Talag J."/>
            <person name="Goicoechea J."/>
            <person name="Angelova A."/>
            <person name="Jetty R."/>
            <person name="Kudrna D."/>
            <person name="Golser W."/>
            <person name="Rivera L."/>
            <person name="Zhang J."/>
            <person name="Wing R."/>
        </authorList>
    </citation>
    <scope>NUCLEOTIDE SEQUENCE</scope>
</reference>
<evidence type="ECO:0000256" key="1">
    <source>
        <dbReference type="SAM" id="MobiDB-lite"/>
    </source>
</evidence>
<dbReference type="Proteomes" id="UP000032180">
    <property type="component" value="Chromosome 2"/>
</dbReference>
<proteinExistence type="predicted"/>